<evidence type="ECO:0000313" key="4">
    <source>
        <dbReference type="Proteomes" id="UP000708576"/>
    </source>
</evidence>
<dbReference type="SUPFAM" id="SSF48208">
    <property type="entry name" value="Six-hairpin glycosidases"/>
    <property type="match status" value="1"/>
</dbReference>
<dbReference type="PANTHER" id="PTHR10569:SF2">
    <property type="entry name" value="GLYCOGEN DEBRANCHING ENZYME"/>
    <property type="match status" value="1"/>
</dbReference>
<dbReference type="Pfam" id="PF12439">
    <property type="entry name" value="GDE_N"/>
    <property type="match status" value="1"/>
</dbReference>
<proteinExistence type="predicted"/>
<dbReference type="InterPro" id="IPR012341">
    <property type="entry name" value="6hp_glycosidase-like_sf"/>
</dbReference>
<reference evidence="3 4" key="1">
    <citation type="journal article" date="2015" name="Int. J. Syst. Evol. Microbiol.">
        <title>Carboxylicivirga linearis sp. nov., isolated from a sea cucumber culture pond.</title>
        <authorList>
            <person name="Wang F.Q."/>
            <person name="Zhou Y.X."/>
            <person name="Lin X.Z."/>
            <person name="Chen G.J."/>
            <person name="Du Z.J."/>
        </authorList>
    </citation>
    <scope>NUCLEOTIDE SEQUENCE [LARGE SCALE GENOMIC DNA]</scope>
    <source>
        <strain evidence="3 4">FB218</strain>
    </source>
</reference>
<dbReference type="InterPro" id="IPR032790">
    <property type="entry name" value="GDE_C"/>
</dbReference>
<evidence type="ECO:0000259" key="1">
    <source>
        <dbReference type="Pfam" id="PF06202"/>
    </source>
</evidence>
<dbReference type="EMBL" id="JAGUCO010000003">
    <property type="protein sequence ID" value="MBS2097796.1"/>
    <property type="molecule type" value="Genomic_DNA"/>
</dbReference>
<dbReference type="InterPro" id="IPR010401">
    <property type="entry name" value="AGL/Gdb1"/>
</dbReference>
<dbReference type="Proteomes" id="UP000708576">
    <property type="component" value="Unassembled WGS sequence"/>
</dbReference>
<sequence>MSIEHLDKNQLVNLEYSLFKEILRTNRAGAYSSSSIIGCNTRKYHGLLVAPIEQLDNERHVLLSSLDVSVIQREKVFNLGIHKYQGSHYEPKGHKYILDFTTIPTPKTTYRIGGVILSQEIVLSEKESQVLLRYTLEEAHSPTKLRLTPFLAFRHIHDLTSENMYANTKYASVENGISICLYDGFSPLYMQLNKENDYVPNPDWFRQIEYIKEQHRGYSYSEDLYVPGYFEVEINKGESIVFAGGTIEAKSNALKGKFTREVKKRVPRISLQHNLLNAAQQFIVRNKKETKLLAGYHWYDTRLRDTLIALPGLTVFQQDKTDFSLILKSAVNQIKKNYLTEKHFVVKDIDAPLWLFWTLQKCIDYCQVDDIWEQFGDVLKSILKTYRNRNNDQFKIVDGLIYAKVENIPLTWMDAIVENSPVTPRYGMPVEVNALWYNAIMFAIELAKKHNETEFVSEWKPFADQLKESFIKYYWIEELEYLADCNDDSQMDTSIRPNQLIAAALPYSPLSMDQKKSVVDIIKKELVTQKGIRSLSPQDPKYKGVMEGTVDQRDLALHQGTAFPWLVSFFADAYLSLHKQGGVNYIKRLLEDYDKELGEHCLGTISEAYNGNPPHTAKGAVSMAWNVAGILRVIKSIEPYSNY</sequence>
<keyword evidence="4" id="KW-1185">Reference proteome</keyword>
<feature type="domain" description="Glycogen debranching enzyme bacterial and archaeal type N-terminal" evidence="2">
    <location>
        <begin position="20"/>
        <end position="240"/>
    </location>
</feature>
<dbReference type="Pfam" id="PF06202">
    <property type="entry name" value="GDE_C"/>
    <property type="match status" value="1"/>
</dbReference>
<dbReference type="Gene3D" id="1.50.10.10">
    <property type="match status" value="1"/>
</dbReference>
<dbReference type="RefSeq" id="WP_212214665.1">
    <property type="nucleotide sequence ID" value="NZ_JAGUCO010000003.1"/>
</dbReference>
<evidence type="ECO:0000313" key="3">
    <source>
        <dbReference type="EMBL" id="MBS2097796.1"/>
    </source>
</evidence>
<comment type="caution">
    <text evidence="3">The sequence shown here is derived from an EMBL/GenBank/DDBJ whole genome shotgun (WGS) entry which is preliminary data.</text>
</comment>
<dbReference type="PANTHER" id="PTHR10569">
    <property type="entry name" value="GLYCOGEN DEBRANCHING ENZYME"/>
    <property type="match status" value="1"/>
</dbReference>
<gene>
    <name evidence="3" type="ORF">KEM10_05855</name>
</gene>
<dbReference type="InterPro" id="IPR024742">
    <property type="entry name" value="Glycogen_debranch_N"/>
</dbReference>
<dbReference type="InterPro" id="IPR008928">
    <property type="entry name" value="6-hairpin_glycosidase_sf"/>
</dbReference>
<protein>
    <submittedName>
        <fullName evidence="3">Glycogen debranching enzyme family protein</fullName>
    </submittedName>
</protein>
<accession>A0ABS5JTV6</accession>
<organism evidence="3 4">
    <name type="scientific">Carboxylicivirga linearis</name>
    <dbReference type="NCBI Taxonomy" id="1628157"/>
    <lineage>
        <taxon>Bacteria</taxon>
        <taxon>Pseudomonadati</taxon>
        <taxon>Bacteroidota</taxon>
        <taxon>Bacteroidia</taxon>
        <taxon>Marinilabiliales</taxon>
        <taxon>Marinilabiliaceae</taxon>
        <taxon>Carboxylicivirga</taxon>
    </lineage>
</organism>
<evidence type="ECO:0000259" key="2">
    <source>
        <dbReference type="Pfam" id="PF12439"/>
    </source>
</evidence>
<feature type="domain" description="Glycogen debranching enzyme C-terminal" evidence="1">
    <location>
        <begin position="278"/>
        <end position="632"/>
    </location>
</feature>
<name>A0ABS5JTV6_9BACT</name>